<dbReference type="Proteomes" id="UP000636800">
    <property type="component" value="Chromosome 1"/>
</dbReference>
<comment type="caution">
    <text evidence="1">The sequence shown here is derived from an EMBL/GenBank/DDBJ whole genome shotgun (WGS) entry which is preliminary data.</text>
</comment>
<dbReference type="PANTHER" id="PTHR43116">
    <property type="entry name" value="PEPTIDE CHAIN RELEASE FACTOR 2"/>
    <property type="match status" value="1"/>
</dbReference>
<name>A0A835RR30_VANPL</name>
<protein>
    <submittedName>
        <fullName evidence="1">Uncharacterized protein</fullName>
    </submittedName>
</protein>
<dbReference type="OrthoDB" id="543227at2759"/>
<organism evidence="1 2">
    <name type="scientific">Vanilla planifolia</name>
    <name type="common">Vanilla</name>
    <dbReference type="NCBI Taxonomy" id="51239"/>
    <lineage>
        <taxon>Eukaryota</taxon>
        <taxon>Viridiplantae</taxon>
        <taxon>Streptophyta</taxon>
        <taxon>Embryophyta</taxon>
        <taxon>Tracheophyta</taxon>
        <taxon>Spermatophyta</taxon>
        <taxon>Magnoliopsida</taxon>
        <taxon>Liliopsida</taxon>
        <taxon>Asparagales</taxon>
        <taxon>Orchidaceae</taxon>
        <taxon>Vanilloideae</taxon>
        <taxon>Vanilleae</taxon>
        <taxon>Vanilla</taxon>
    </lineage>
</organism>
<dbReference type="PANTHER" id="PTHR43116:SF4">
    <property type="entry name" value="PEPTIDE CHAIN RELEASE FACTOR PRFB3, CHLOROPLASTIC"/>
    <property type="match status" value="1"/>
</dbReference>
<dbReference type="SUPFAM" id="SSF75620">
    <property type="entry name" value="Release factor"/>
    <property type="match status" value="1"/>
</dbReference>
<proteinExistence type="predicted"/>
<gene>
    <name evidence="1" type="ORF">HPP92_001437</name>
</gene>
<dbReference type="EMBL" id="JADCNL010000001">
    <property type="protein sequence ID" value="KAG0496746.1"/>
    <property type="molecule type" value="Genomic_DNA"/>
</dbReference>
<evidence type="ECO:0000313" key="1">
    <source>
        <dbReference type="EMBL" id="KAG0496746.1"/>
    </source>
</evidence>
<dbReference type="AlphaFoldDB" id="A0A835RR30"/>
<reference evidence="1 2" key="1">
    <citation type="journal article" date="2020" name="Nat. Food">
        <title>A phased Vanilla planifolia genome enables genetic improvement of flavour and production.</title>
        <authorList>
            <person name="Hasing T."/>
            <person name="Tang H."/>
            <person name="Brym M."/>
            <person name="Khazi F."/>
            <person name="Huang T."/>
            <person name="Chambers A.H."/>
        </authorList>
    </citation>
    <scope>NUCLEOTIDE SEQUENCE [LARGE SCALE GENOMIC DNA]</scope>
    <source>
        <tissue evidence="1">Leaf</tissue>
    </source>
</reference>
<keyword evidence="2" id="KW-1185">Reference proteome</keyword>
<accession>A0A835RR30</accession>
<dbReference type="InterPro" id="IPR045853">
    <property type="entry name" value="Pep_chain_release_fac_I_sf"/>
</dbReference>
<sequence>MIAPVSVELEEERRIKQESLCRCNLWNNDIIISNESLIALADAIKVVNDLKVVQHKAEEAKLITQLAQIDLVNHKLFEEAYNASLDVSRFLDYYEISKLLTGPYDKEGACMTITAGLEGVASEEGNAQAASFQIALEMFN</sequence>
<evidence type="ECO:0000313" key="2">
    <source>
        <dbReference type="Proteomes" id="UP000636800"/>
    </source>
</evidence>